<feature type="transmembrane region" description="Helical" evidence="5">
    <location>
        <begin position="104"/>
        <end position="127"/>
    </location>
</feature>
<keyword evidence="2 5" id="KW-0812">Transmembrane</keyword>
<dbReference type="Pfam" id="PF02361">
    <property type="entry name" value="CbiQ"/>
    <property type="match status" value="1"/>
</dbReference>
<keyword evidence="4 5" id="KW-0472">Membrane</keyword>
<gene>
    <name evidence="6" type="ORF">IDM48_09440</name>
</gene>
<organism evidence="6 7">
    <name type="scientific">Rothia amarae</name>
    <dbReference type="NCBI Taxonomy" id="169480"/>
    <lineage>
        <taxon>Bacteria</taxon>
        <taxon>Bacillati</taxon>
        <taxon>Actinomycetota</taxon>
        <taxon>Actinomycetes</taxon>
        <taxon>Micrococcales</taxon>
        <taxon>Micrococcaceae</taxon>
        <taxon>Rothia</taxon>
    </lineage>
</organism>
<sequence length="257" mass="27826">MKLLENGNGLWGGLHPQTWVVIGLSFIVVALAPLSICARIILWLTGCGLLLGAGQGRRLLLLLLALAPVAGMSFLIQAVSFNGMRVLAQWQPFAGLNFAVTLEGLHFGVLLALQVLCFGTGCALISLTTTAAGLRTALGKWRLPPRLIYLIVASLNALSQLQRYVAITRESERARGLERRTLGGNVRLAVKTATTVFTLVLLEHEDRGKSLAQRRVEMPGHRTFLRTYADSRGQKVARWILPALAIGLVLLAYGGVL</sequence>
<evidence type="ECO:0000256" key="4">
    <source>
        <dbReference type="ARBA" id="ARBA00023136"/>
    </source>
</evidence>
<evidence type="ECO:0000256" key="2">
    <source>
        <dbReference type="ARBA" id="ARBA00022692"/>
    </source>
</evidence>
<evidence type="ECO:0000256" key="1">
    <source>
        <dbReference type="ARBA" id="ARBA00004141"/>
    </source>
</evidence>
<reference evidence="6 7" key="1">
    <citation type="submission" date="2020-09" db="EMBL/GenBank/DDBJ databases">
        <title>Investigation of environmental microbe.</title>
        <authorList>
            <person name="Ou Y."/>
            <person name="Kang Q."/>
        </authorList>
    </citation>
    <scope>NUCLEOTIDE SEQUENCE [LARGE SCALE GENOMIC DNA]</scope>
    <source>
        <strain evidence="6 7">KJZ-9</strain>
    </source>
</reference>
<dbReference type="AlphaFoldDB" id="A0A7H2BIT9"/>
<protein>
    <submittedName>
        <fullName evidence="6">Energy-coupling factor transporter transmembrane protein EcfT</fullName>
    </submittedName>
</protein>
<evidence type="ECO:0000256" key="3">
    <source>
        <dbReference type="ARBA" id="ARBA00022989"/>
    </source>
</evidence>
<name>A0A7H2BIT9_9MICC</name>
<evidence type="ECO:0000256" key="5">
    <source>
        <dbReference type="SAM" id="Phobius"/>
    </source>
</evidence>
<accession>A0A7H2BIT9</accession>
<dbReference type="RefSeq" id="WP_190617110.1">
    <property type="nucleotide sequence ID" value="NZ_CP061538.1"/>
</dbReference>
<dbReference type="InterPro" id="IPR003339">
    <property type="entry name" value="ABC/ECF_trnsptr_transmembrane"/>
</dbReference>
<dbReference type="EMBL" id="CP061538">
    <property type="protein sequence ID" value="QNV39585.1"/>
    <property type="molecule type" value="Genomic_DNA"/>
</dbReference>
<comment type="subcellular location">
    <subcellularLocation>
        <location evidence="1">Membrane</location>
        <topology evidence="1">Multi-pass membrane protein</topology>
    </subcellularLocation>
</comment>
<keyword evidence="7" id="KW-1185">Reference proteome</keyword>
<dbReference type="KEGG" id="rama:IDM48_09440"/>
<feature type="transmembrane region" description="Helical" evidence="5">
    <location>
        <begin position="20"/>
        <end position="52"/>
    </location>
</feature>
<dbReference type="Proteomes" id="UP000516421">
    <property type="component" value="Chromosome"/>
</dbReference>
<feature type="transmembrane region" description="Helical" evidence="5">
    <location>
        <begin position="59"/>
        <end position="84"/>
    </location>
</feature>
<dbReference type="CDD" id="cd16914">
    <property type="entry name" value="EcfT"/>
    <property type="match status" value="1"/>
</dbReference>
<keyword evidence="3 5" id="KW-1133">Transmembrane helix</keyword>
<evidence type="ECO:0000313" key="6">
    <source>
        <dbReference type="EMBL" id="QNV39585.1"/>
    </source>
</evidence>
<dbReference type="GO" id="GO:0005886">
    <property type="term" value="C:plasma membrane"/>
    <property type="evidence" value="ECO:0007669"/>
    <property type="project" value="UniProtKB-ARBA"/>
</dbReference>
<evidence type="ECO:0000313" key="7">
    <source>
        <dbReference type="Proteomes" id="UP000516421"/>
    </source>
</evidence>
<feature type="transmembrane region" description="Helical" evidence="5">
    <location>
        <begin position="236"/>
        <end position="256"/>
    </location>
</feature>
<proteinExistence type="predicted"/>